<name>A0AB40CHG1_DIOCR</name>
<accession>A0AB40CHG1</accession>
<evidence type="ECO:0000256" key="3">
    <source>
        <dbReference type="SAM" id="MobiDB-lite"/>
    </source>
</evidence>
<feature type="region of interest" description="Disordered" evidence="3">
    <location>
        <begin position="303"/>
        <end position="322"/>
    </location>
</feature>
<dbReference type="GO" id="GO:0000993">
    <property type="term" value="F:RNA polymerase II complex binding"/>
    <property type="evidence" value="ECO:0007669"/>
    <property type="project" value="TreeGrafter"/>
</dbReference>
<dbReference type="FunFam" id="1.25.40.90:FF:000018">
    <property type="entry name" value="ENTH/VHS family protein isoform 1"/>
    <property type="match status" value="1"/>
</dbReference>
<proteinExistence type="predicted"/>
<keyword evidence="5" id="KW-1185">Reference proteome</keyword>
<organism evidence="5 6">
    <name type="scientific">Dioscorea cayennensis subsp. rotundata</name>
    <name type="common">White Guinea yam</name>
    <name type="synonym">Dioscorea rotundata</name>
    <dbReference type="NCBI Taxonomy" id="55577"/>
    <lineage>
        <taxon>Eukaryota</taxon>
        <taxon>Viridiplantae</taxon>
        <taxon>Streptophyta</taxon>
        <taxon>Embryophyta</taxon>
        <taxon>Tracheophyta</taxon>
        <taxon>Spermatophyta</taxon>
        <taxon>Magnoliopsida</taxon>
        <taxon>Liliopsida</taxon>
        <taxon>Dioscoreales</taxon>
        <taxon>Dioscoreaceae</taxon>
        <taxon>Dioscorea</taxon>
    </lineage>
</organism>
<dbReference type="SUPFAM" id="SSF48464">
    <property type="entry name" value="ENTH/VHS domain"/>
    <property type="match status" value="1"/>
</dbReference>
<dbReference type="SMART" id="SM00582">
    <property type="entry name" value="RPR"/>
    <property type="match status" value="1"/>
</dbReference>
<feature type="domain" description="CID" evidence="4">
    <location>
        <begin position="2"/>
        <end position="140"/>
    </location>
</feature>
<sequence length="480" mass="53918">MEGSFNGQILVDKLLILNNSQQSIETLSHWCIFHRKKAKQVVETWEHQFYRSPQDQRISFLYLANDILQNSKRKGMEFVNEFWKVLPRALKDVVENGDEFGKNAAKRMVDIWEARKVFGSHSEFLKEELLGNMEKQNGRGVNYKKHPPGDMLQKLISSYELVYHVSVNEKALFEKCQVVISSIEKVEKEINGEHNLENSVEPGIIEEFQENHGVLRECIEQLKLAESSRGNLLSLLREALNEQEHKMEQVHNQLQVAQSRFKQLEEICQYLLKPDGPPGYVPEARTGTEAKEQPTPVIYIQKANNPHQSEEEDRTTATPTVPEKLAISQGQMEKEEYHSENKKQKVSLPPPPPPPPPPPFPYPDSLNQQMLPPPPPPMMPPPLPPPPPPTTITSTTAAPFGQAISPIPGVPFSYGLVPLQRPPAMPGYPIVNMPPFPGPPAAYHGFQGPEPPVGLFNPPLVPPTPPPVPPTPPPVSRPLN</sequence>
<gene>
    <name evidence="6" type="primary">LOC120275856</name>
</gene>
<dbReference type="PANTHER" id="PTHR12460:SF23">
    <property type="entry name" value="ACTIN CYTOSKELETON-REGULATORY COMPLEX PROTEIN PAN1"/>
    <property type="match status" value="1"/>
</dbReference>
<dbReference type="GO" id="GO:0005634">
    <property type="term" value="C:nucleus"/>
    <property type="evidence" value="ECO:0007669"/>
    <property type="project" value="UniProtKB-ARBA"/>
</dbReference>
<dbReference type="RefSeq" id="XP_039138508.1">
    <property type="nucleotide sequence ID" value="XM_039282574.1"/>
</dbReference>
<dbReference type="InterPro" id="IPR008942">
    <property type="entry name" value="ENTH_VHS"/>
</dbReference>
<dbReference type="Proteomes" id="UP001515500">
    <property type="component" value="Chromosome 14"/>
</dbReference>
<feature type="compositionally biased region" description="Pro residues" evidence="3">
    <location>
        <begin position="371"/>
        <end position="390"/>
    </location>
</feature>
<dbReference type="PROSITE" id="PS51391">
    <property type="entry name" value="CID"/>
    <property type="match status" value="1"/>
</dbReference>
<dbReference type="GO" id="GO:0031124">
    <property type="term" value="P:mRNA 3'-end processing"/>
    <property type="evidence" value="ECO:0007669"/>
    <property type="project" value="TreeGrafter"/>
</dbReference>
<keyword evidence="1" id="KW-0507">mRNA processing</keyword>
<evidence type="ECO:0000313" key="6">
    <source>
        <dbReference type="RefSeq" id="XP_039138508.1"/>
    </source>
</evidence>
<dbReference type="CDD" id="cd16981">
    <property type="entry name" value="CID_RPRD_like"/>
    <property type="match status" value="1"/>
</dbReference>
<dbReference type="InterPro" id="IPR006569">
    <property type="entry name" value="CID_dom"/>
</dbReference>
<evidence type="ECO:0000259" key="4">
    <source>
        <dbReference type="PROSITE" id="PS51391"/>
    </source>
</evidence>
<reference evidence="6" key="1">
    <citation type="submission" date="2025-08" db="UniProtKB">
        <authorList>
            <consortium name="RefSeq"/>
        </authorList>
    </citation>
    <scope>IDENTIFICATION</scope>
</reference>
<feature type="coiled-coil region" evidence="2">
    <location>
        <begin position="233"/>
        <end position="267"/>
    </location>
</feature>
<evidence type="ECO:0000313" key="5">
    <source>
        <dbReference type="Proteomes" id="UP001515500"/>
    </source>
</evidence>
<feature type="region of interest" description="Disordered" evidence="3">
    <location>
        <begin position="275"/>
        <end position="295"/>
    </location>
</feature>
<dbReference type="AlphaFoldDB" id="A0AB40CHG1"/>
<feature type="compositionally biased region" description="Basic and acidic residues" evidence="3">
    <location>
        <begin position="332"/>
        <end position="343"/>
    </location>
</feature>
<feature type="region of interest" description="Disordered" evidence="3">
    <location>
        <begin position="442"/>
        <end position="480"/>
    </location>
</feature>
<dbReference type="PANTHER" id="PTHR12460">
    <property type="entry name" value="CYCLIN-DEPENDENT KINASE INHIBITOR-RELATED PROTEIN"/>
    <property type="match status" value="1"/>
</dbReference>
<feature type="compositionally biased region" description="Pro residues" evidence="3">
    <location>
        <begin position="348"/>
        <end position="362"/>
    </location>
</feature>
<evidence type="ECO:0000256" key="2">
    <source>
        <dbReference type="SAM" id="Coils"/>
    </source>
</evidence>
<dbReference type="Pfam" id="PF04818">
    <property type="entry name" value="CID"/>
    <property type="match status" value="1"/>
</dbReference>
<dbReference type="GeneID" id="120275856"/>
<dbReference type="Gene3D" id="1.25.40.90">
    <property type="match status" value="1"/>
</dbReference>
<feature type="compositionally biased region" description="Pro residues" evidence="3">
    <location>
        <begin position="459"/>
        <end position="480"/>
    </location>
</feature>
<protein>
    <submittedName>
        <fullName evidence="6">Regulation of nuclear pre-mRNA domain-containing protein 1A-like isoform X1</fullName>
    </submittedName>
</protein>
<evidence type="ECO:0000256" key="1">
    <source>
        <dbReference type="ARBA" id="ARBA00022664"/>
    </source>
</evidence>
<feature type="region of interest" description="Disordered" evidence="3">
    <location>
        <begin position="329"/>
        <end position="402"/>
    </location>
</feature>
<keyword evidence="2" id="KW-0175">Coiled coil</keyword>